<evidence type="ECO:0000256" key="2">
    <source>
        <dbReference type="ARBA" id="ARBA00022475"/>
    </source>
</evidence>
<keyword evidence="4" id="KW-1133">Transmembrane helix</keyword>
<dbReference type="InterPro" id="IPR012675">
    <property type="entry name" value="Beta-grasp_dom_sf"/>
</dbReference>
<dbReference type="SUPFAM" id="SSF54292">
    <property type="entry name" value="2Fe-2S ferredoxin-like"/>
    <property type="match status" value="1"/>
</dbReference>
<dbReference type="InterPro" id="IPR034804">
    <property type="entry name" value="SQR/QFR_C/D"/>
</dbReference>
<evidence type="ECO:0000259" key="5">
    <source>
        <dbReference type="PROSITE" id="PS50125"/>
    </source>
</evidence>
<evidence type="ECO:0000256" key="3">
    <source>
        <dbReference type="ARBA" id="ARBA00023136"/>
    </source>
</evidence>
<keyword evidence="2" id="KW-1003">Cell membrane</keyword>
<dbReference type="CDD" id="cd00207">
    <property type="entry name" value="fer2"/>
    <property type="match status" value="1"/>
</dbReference>
<feature type="transmembrane region" description="Helical" evidence="4">
    <location>
        <begin position="137"/>
        <end position="158"/>
    </location>
</feature>
<comment type="caution">
    <text evidence="7">The sequence shown here is derived from an EMBL/GenBank/DDBJ whole genome shotgun (WGS) entry which is preliminary data.</text>
</comment>
<name>A0A6A4RE27_9RHOB</name>
<evidence type="ECO:0000259" key="6">
    <source>
        <dbReference type="PROSITE" id="PS51085"/>
    </source>
</evidence>
<dbReference type="PROSITE" id="PS51085">
    <property type="entry name" value="2FE2S_FER_2"/>
    <property type="match status" value="1"/>
</dbReference>
<dbReference type="GO" id="GO:0005886">
    <property type="term" value="C:plasma membrane"/>
    <property type="evidence" value="ECO:0007669"/>
    <property type="project" value="UniProtKB-SubCell"/>
</dbReference>
<evidence type="ECO:0000313" key="7">
    <source>
        <dbReference type="EMBL" id="KAE9627385.1"/>
    </source>
</evidence>
<organism evidence="7 8">
    <name type="scientific">Parasedimentitalea maritima</name>
    <dbReference type="NCBI Taxonomy" id="2578117"/>
    <lineage>
        <taxon>Bacteria</taxon>
        <taxon>Pseudomonadati</taxon>
        <taxon>Pseudomonadota</taxon>
        <taxon>Alphaproteobacteria</taxon>
        <taxon>Rhodobacterales</taxon>
        <taxon>Paracoccaceae</taxon>
        <taxon>Parasedimentitalea</taxon>
    </lineage>
</organism>
<dbReference type="Pfam" id="PF00211">
    <property type="entry name" value="Guanylate_cyc"/>
    <property type="match status" value="1"/>
</dbReference>
<dbReference type="SUPFAM" id="SSF55073">
    <property type="entry name" value="Nucleotide cyclase"/>
    <property type="match status" value="1"/>
</dbReference>
<dbReference type="EMBL" id="WSFO01000013">
    <property type="protein sequence ID" value="KAE9627385.1"/>
    <property type="molecule type" value="Genomic_DNA"/>
</dbReference>
<protein>
    <submittedName>
        <fullName evidence="7">2Fe-2S iron-sulfur cluster binding domain-containing protein</fullName>
    </submittedName>
</protein>
<feature type="domain" description="2Fe-2S ferredoxin-type" evidence="6">
    <location>
        <begin position="253"/>
        <end position="351"/>
    </location>
</feature>
<proteinExistence type="predicted"/>
<gene>
    <name evidence="7" type="ORF">GP644_19660</name>
</gene>
<accession>A0A6A4RE27</accession>
<dbReference type="Pfam" id="PF00111">
    <property type="entry name" value="Fer2"/>
    <property type="match status" value="1"/>
</dbReference>
<comment type="subcellular location">
    <subcellularLocation>
        <location evidence="1">Cell membrane</location>
        <topology evidence="1">Multi-pass membrane protein</topology>
    </subcellularLocation>
</comment>
<dbReference type="InterPro" id="IPR029787">
    <property type="entry name" value="Nucleotide_cyclase"/>
</dbReference>
<feature type="transmembrane region" description="Helical" evidence="4">
    <location>
        <begin position="170"/>
        <end position="188"/>
    </location>
</feature>
<sequence>MNDLWRGNWATRTRIVTGLILFTFAFFHFLNLGLGLFSDEALDWGQDARLAITRSEIGEFVLMASLLIHAGLSIYTLALRRTLRMPAWEATQVVLGLLVPFLLIKHIVHTHVAHDMFGVNDEYGYVTVLLWDTVDGAWQAVLLLIVWVHGCMGLHFWIRAKSWWQRWFPVLVGVAMLVPAFALSGFMVQGRRMLLLFQDDQIRSALIRDYHWPDADAFATLVMIADYMLYTFWAVLALAAAFYMTRKVLSWRKSVRIKYSNGPEVSAFKGLTLLEISRNNGVPHTSLCGGRGRCTTCRVIIEDGGDLLHPPSAAEARSLAAVKAPANARLACQIRPTHPLTVLRVFRPDGKRGRAHASQGEERRLAILFLDMRGFTARTTGQLPYDVVFLLNRFFDAIVPSIVQSGGTVDKYLGDGLLAVFETEDEHSSARTALKAAENISAELAKFNQTLASEDAPPVAIGMGLHLGNLVLGEIGAAGNAPRTLIGDTVNATSRLEGMTKELKVELLVSEVLLHSAGHDTAGLKLETLDLRGVSEPLSALAVSSGTELMQVLETVHRSKRQN</sequence>
<evidence type="ECO:0000313" key="8">
    <source>
        <dbReference type="Proteomes" id="UP000441586"/>
    </source>
</evidence>
<dbReference type="PANTHER" id="PTHR43081:SF17">
    <property type="entry name" value="BLL5647 PROTEIN"/>
    <property type="match status" value="1"/>
</dbReference>
<keyword evidence="3 4" id="KW-0472">Membrane</keyword>
<dbReference type="GO" id="GO:0051536">
    <property type="term" value="F:iron-sulfur cluster binding"/>
    <property type="evidence" value="ECO:0007669"/>
    <property type="project" value="InterPro"/>
</dbReference>
<feature type="transmembrane region" description="Helical" evidence="4">
    <location>
        <begin position="218"/>
        <end position="243"/>
    </location>
</feature>
<dbReference type="AlphaFoldDB" id="A0A6A4RE27"/>
<feature type="transmembrane region" description="Helical" evidence="4">
    <location>
        <begin position="57"/>
        <end position="78"/>
    </location>
</feature>
<feature type="transmembrane region" description="Helical" evidence="4">
    <location>
        <begin position="90"/>
        <end position="108"/>
    </location>
</feature>
<feature type="domain" description="Guanylate cyclase" evidence="5">
    <location>
        <begin position="366"/>
        <end position="497"/>
    </location>
</feature>
<dbReference type="InterPro" id="IPR001041">
    <property type="entry name" value="2Fe-2S_ferredoxin-type"/>
</dbReference>
<dbReference type="RefSeq" id="WP_158981216.1">
    <property type="nucleotide sequence ID" value="NZ_WSFO01000013.1"/>
</dbReference>
<dbReference type="InterPro" id="IPR001054">
    <property type="entry name" value="A/G_cyclase"/>
</dbReference>
<dbReference type="InterPro" id="IPR050697">
    <property type="entry name" value="Adenylyl/Guanylyl_Cyclase_3/4"/>
</dbReference>
<dbReference type="PANTHER" id="PTHR43081">
    <property type="entry name" value="ADENYLATE CYCLASE, TERMINAL-DIFFERENTIATION SPECIFIC-RELATED"/>
    <property type="match status" value="1"/>
</dbReference>
<feature type="transmembrane region" description="Helical" evidence="4">
    <location>
        <begin position="15"/>
        <end position="37"/>
    </location>
</feature>
<dbReference type="PROSITE" id="PS50125">
    <property type="entry name" value="GUANYLATE_CYCLASE_2"/>
    <property type="match status" value="1"/>
</dbReference>
<evidence type="ECO:0000256" key="1">
    <source>
        <dbReference type="ARBA" id="ARBA00004651"/>
    </source>
</evidence>
<reference evidence="7 8" key="1">
    <citation type="submission" date="2019-12" db="EMBL/GenBank/DDBJ databases">
        <authorList>
            <person name="Zhang Y.-J."/>
        </authorList>
    </citation>
    <scope>NUCLEOTIDE SEQUENCE [LARGE SCALE GENOMIC DNA]</scope>
    <source>
        <strain evidence="7 8">H18S-6</strain>
    </source>
</reference>
<dbReference type="InterPro" id="IPR036010">
    <property type="entry name" value="2Fe-2S_ferredoxin-like_sf"/>
</dbReference>
<keyword evidence="4" id="KW-0812">Transmembrane</keyword>
<dbReference type="SUPFAM" id="SSF81343">
    <property type="entry name" value="Fumarate reductase respiratory complex transmembrane subunits"/>
    <property type="match status" value="1"/>
</dbReference>
<dbReference type="GO" id="GO:0035556">
    <property type="term" value="P:intracellular signal transduction"/>
    <property type="evidence" value="ECO:0007669"/>
    <property type="project" value="InterPro"/>
</dbReference>
<dbReference type="Gene3D" id="3.30.70.1230">
    <property type="entry name" value="Nucleotide cyclase"/>
    <property type="match status" value="1"/>
</dbReference>
<dbReference type="CDD" id="cd07302">
    <property type="entry name" value="CHD"/>
    <property type="match status" value="1"/>
</dbReference>
<evidence type="ECO:0000256" key="4">
    <source>
        <dbReference type="SAM" id="Phobius"/>
    </source>
</evidence>
<dbReference type="Proteomes" id="UP000441586">
    <property type="component" value="Unassembled WGS sequence"/>
</dbReference>
<dbReference type="Gene3D" id="3.10.20.30">
    <property type="match status" value="1"/>
</dbReference>
<dbReference type="GO" id="GO:0006171">
    <property type="term" value="P:cAMP biosynthetic process"/>
    <property type="evidence" value="ECO:0007669"/>
    <property type="project" value="TreeGrafter"/>
</dbReference>
<dbReference type="GO" id="GO:0004016">
    <property type="term" value="F:adenylate cyclase activity"/>
    <property type="evidence" value="ECO:0007669"/>
    <property type="project" value="UniProtKB-ARBA"/>
</dbReference>
<dbReference type="SMART" id="SM00044">
    <property type="entry name" value="CYCc"/>
    <property type="match status" value="1"/>
</dbReference>